<dbReference type="KEGG" id="gsb:GSUB_11765"/>
<protein>
    <recommendedName>
        <fullName evidence="8">4Fe-4S ferredoxin-type domain-containing protein</fullName>
    </recommendedName>
</protein>
<evidence type="ECO:0000313" key="9">
    <source>
        <dbReference type="EMBL" id="AJF07103.1"/>
    </source>
</evidence>
<sequence length="511" mass="56596">MRLSSLRIFVQVFCLLGFFVLFLLTEYRGQDSLQYPVSLLFRIDPLAALADALAPGAFSLGLLWPALVVVALTFILGRFFCGWICPLGTTLDGMGRLVGRGRGRNVKPSWRRLKYLLLIALTAAGLFGLQLFGLFDPLSIFLRTLTLSLYPAFDLMMNAVFDFFYQHDVPLISSLVNGSYDFFRQHVLAFHPPVFTLGLLTLAVFILLIALEKIERRFWCKNLCPLGALLGLCSRYALLQREPSSACAGCASCLQNCRSGVDNDGRRHPDECLVCLDCSGFCPQEKVRFHWGAPQPSAGVNLPRRDLMAAVATGVLVASVARAAPAQADRRSYLLRPPGALAEDEFLRRCIRCGECMKVCIGGALHPALLEAGAVGLWTPRLVPRIGYCEYNCTLCGQVCPTGALKLLPLEEKRKFVLGIAVFDQDRCLPFARREECLVCEEHCPTPQKAIVFEEEKVHTAEGVRTLKIPRVVAERCIGCGICETRCPVEGASAIRVTNEGETRRERDPWS</sequence>
<keyword evidence="2" id="KW-0004">4Fe-4S</keyword>
<dbReference type="InterPro" id="IPR051684">
    <property type="entry name" value="Electron_Trans/Redox"/>
</dbReference>
<feature type="transmembrane region" description="Helical" evidence="7">
    <location>
        <begin position="190"/>
        <end position="211"/>
    </location>
</feature>
<dbReference type="EMBL" id="CP010311">
    <property type="protein sequence ID" value="AJF07103.1"/>
    <property type="molecule type" value="Genomic_DNA"/>
</dbReference>
<dbReference type="AlphaFoldDB" id="A0A0B5FIE1"/>
<keyword evidence="4" id="KW-0249">Electron transport</keyword>
<dbReference type="RefSeq" id="WP_040200944.1">
    <property type="nucleotide sequence ID" value="NZ_CP010311.1"/>
</dbReference>
<evidence type="ECO:0000256" key="6">
    <source>
        <dbReference type="ARBA" id="ARBA00023014"/>
    </source>
</evidence>
<feature type="domain" description="4Fe-4S ferredoxin-type" evidence="8">
    <location>
        <begin position="339"/>
        <end position="370"/>
    </location>
</feature>
<organism evidence="9 10">
    <name type="scientific">Geoalkalibacter subterraneus</name>
    <dbReference type="NCBI Taxonomy" id="483547"/>
    <lineage>
        <taxon>Bacteria</taxon>
        <taxon>Pseudomonadati</taxon>
        <taxon>Thermodesulfobacteriota</taxon>
        <taxon>Desulfuromonadia</taxon>
        <taxon>Desulfuromonadales</taxon>
        <taxon>Geoalkalibacteraceae</taxon>
        <taxon>Geoalkalibacter</taxon>
    </lineage>
</organism>
<keyword evidence="7" id="KW-0812">Transmembrane</keyword>
<dbReference type="STRING" id="483547.GSUB_11765"/>
<dbReference type="GO" id="GO:0051539">
    <property type="term" value="F:4 iron, 4 sulfur cluster binding"/>
    <property type="evidence" value="ECO:0007669"/>
    <property type="project" value="UniProtKB-KW"/>
</dbReference>
<feature type="domain" description="4Fe-4S ferredoxin-type" evidence="8">
    <location>
        <begin position="378"/>
        <end position="410"/>
    </location>
</feature>
<keyword evidence="3" id="KW-0479">Metal-binding</keyword>
<dbReference type="HOGENOM" id="CLU_024045_1_0_7"/>
<proteinExistence type="predicted"/>
<dbReference type="PROSITE" id="PS51379">
    <property type="entry name" value="4FE4S_FER_2"/>
    <property type="match status" value="4"/>
</dbReference>
<feature type="domain" description="4Fe-4S ferredoxin-type" evidence="8">
    <location>
        <begin position="263"/>
        <end position="292"/>
    </location>
</feature>
<evidence type="ECO:0000256" key="4">
    <source>
        <dbReference type="ARBA" id="ARBA00022982"/>
    </source>
</evidence>
<dbReference type="InterPro" id="IPR017900">
    <property type="entry name" value="4Fe4S_Fe_S_CS"/>
</dbReference>
<name>A0A0B5FIE1_9BACT</name>
<evidence type="ECO:0000256" key="3">
    <source>
        <dbReference type="ARBA" id="ARBA00022723"/>
    </source>
</evidence>
<dbReference type="PANTHER" id="PTHR30176:SF3">
    <property type="entry name" value="FERREDOXIN-TYPE PROTEIN NAPH"/>
    <property type="match status" value="1"/>
</dbReference>
<reference evidence="9 10" key="1">
    <citation type="journal article" date="2015" name="Genome Announc.">
        <title>Genomes of Geoalkalibacter ferrihydriticus Z-0531T and Geoalkalibacter subterraneus Red1T, Two Haloalkaliphilic Metal-Reducing Deltaproteobacteria.</title>
        <authorList>
            <person name="Badalamenti J.P."/>
            <person name="Krajmalnik-Brown R."/>
            <person name="Torres C.I."/>
            <person name="Bond D.R."/>
        </authorList>
    </citation>
    <scope>NUCLEOTIDE SEQUENCE [LARGE SCALE GENOMIC DNA]</scope>
    <source>
        <strain evidence="9 10">Red1</strain>
    </source>
</reference>
<keyword evidence="6" id="KW-0411">Iron-sulfur</keyword>
<evidence type="ECO:0000256" key="1">
    <source>
        <dbReference type="ARBA" id="ARBA00022448"/>
    </source>
</evidence>
<keyword evidence="7" id="KW-1133">Transmembrane helix</keyword>
<dbReference type="SUPFAM" id="SSF54862">
    <property type="entry name" value="4Fe-4S ferredoxins"/>
    <property type="match status" value="2"/>
</dbReference>
<keyword evidence="7" id="KW-0472">Membrane</keyword>
<gene>
    <name evidence="9" type="ORF">GSUB_11765</name>
</gene>
<dbReference type="Pfam" id="PF12838">
    <property type="entry name" value="Fer4_7"/>
    <property type="match status" value="1"/>
</dbReference>
<dbReference type="PANTHER" id="PTHR30176">
    <property type="entry name" value="FERREDOXIN-TYPE PROTEIN NAPH"/>
    <property type="match status" value="1"/>
</dbReference>
<dbReference type="GO" id="GO:0046872">
    <property type="term" value="F:metal ion binding"/>
    <property type="evidence" value="ECO:0007669"/>
    <property type="project" value="UniProtKB-KW"/>
</dbReference>
<evidence type="ECO:0000256" key="7">
    <source>
        <dbReference type="SAM" id="Phobius"/>
    </source>
</evidence>
<feature type="transmembrane region" description="Helical" evidence="7">
    <location>
        <begin position="70"/>
        <end position="94"/>
    </location>
</feature>
<evidence type="ECO:0000313" key="10">
    <source>
        <dbReference type="Proteomes" id="UP000035036"/>
    </source>
</evidence>
<evidence type="ECO:0000259" key="8">
    <source>
        <dbReference type="PROSITE" id="PS51379"/>
    </source>
</evidence>
<dbReference type="GO" id="GO:0005886">
    <property type="term" value="C:plasma membrane"/>
    <property type="evidence" value="ECO:0007669"/>
    <property type="project" value="TreeGrafter"/>
</dbReference>
<dbReference type="Gene3D" id="3.30.70.20">
    <property type="match status" value="2"/>
</dbReference>
<dbReference type="CDD" id="cd16373">
    <property type="entry name" value="DMSOR_beta_like"/>
    <property type="match status" value="1"/>
</dbReference>
<evidence type="ECO:0000256" key="5">
    <source>
        <dbReference type="ARBA" id="ARBA00023004"/>
    </source>
</evidence>
<feature type="domain" description="4Fe-4S ferredoxin-type" evidence="8">
    <location>
        <begin position="468"/>
        <end position="500"/>
    </location>
</feature>
<feature type="transmembrane region" description="Helical" evidence="7">
    <location>
        <begin position="115"/>
        <end position="135"/>
    </location>
</feature>
<keyword evidence="1" id="KW-0813">Transport</keyword>
<dbReference type="OrthoDB" id="9808559at2"/>
<dbReference type="InterPro" id="IPR017896">
    <property type="entry name" value="4Fe4S_Fe-S-bd"/>
</dbReference>
<dbReference type="PROSITE" id="PS00198">
    <property type="entry name" value="4FE4S_FER_1"/>
    <property type="match status" value="2"/>
</dbReference>
<dbReference type="Proteomes" id="UP000035036">
    <property type="component" value="Chromosome"/>
</dbReference>
<keyword evidence="10" id="KW-1185">Reference proteome</keyword>
<evidence type="ECO:0000256" key="2">
    <source>
        <dbReference type="ARBA" id="ARBA00022485"/>
    </source>
</evidence>
<dbReference type="Pfam" id="PF12801">
    <property type="entry name" value="Fer4_5"/>
    <property type="match status" value="2"/>
</dbReference>
<accession>A0A0B5FIE1</accession>
<keyword evidence="5" id="KW-0408">Iron</keyword>
<feature type="transmembrane region" description="Helical" evidence="7">
    <location>
        <begin position="6"/>
        <end position="25"/>
    </location>
</feature>